<dbReference type="Pfam" id="PF00122">
    <property type="entry name" value="E1-E2_ATPase"/>
    <property type="match status" value="1"/>
</dbReference>
<dbReference type="GO" id="GO:0005524">
    <property type="term" value="F:ATP binding"/>
    <property type="evidence" value="ECO:0007669"/>
    <property type="project" value="UniProtKB-KW"/>
</dbReference>
<name>A0A1I8GAP4_9PLAT</name>
<dbReference type="GO" id="GO:0005783">
    <property type="term" value="C:endoplasmic reticulum"/>
    <property type="evidence" value="ECO:0007669"/>
    <property type="project" value="TreeGrafter"/>
</dbReference>
<evidence type="ECO:0000256" key="12">
    <source>
        <dbReference type="ARBA" id="ARBA00034036"/>
    </source>
</evidence>
<organism evidence="16 17">
    <name type="scientific">Macrostomum lignano</name>
    <dbReference type="NCBI Taxonomy" id="282301"/>
    <lineage>
        <taxon>Eukaryota</taxon>
        <taxon>Metazoa</taxon>
        <taxon>Spiralia</taxon>
        <taxon>Lophotrochozoa</taxon>
        <taxon>Platyhelminthes</taxon>
        <taxon>Rhabditophora</taxon>
        <taxon>Macrostomorpha</taxon>
        <taxon>Macrostomida</taxon>
        <taxon>Macrostomidae</taxon>
        <taxon>Macrostomum</taxon>
    </lineage>
</organism>
<dbReference type="NCBIfam" id="TIGR01494">
    <property type="entry name" value="ATPase_P-type"/>
    <property type="match status" value="1"/>
</dbReference>
<dbReference type="Gene3D" id="3.40.1110.10">
    <property type="entry name" value="Calcium-transporting ATPase, cytoplasmic domain N"/>
    <property type="match status" value="1"/>
</dbReference>
<evidence type="ECO:0000259" key="15">
    <source>
        <dbReference type="Pfam" id="PF16209"/>
    </source>
</evidence>
<dbReference type="FunFam" id="3.40.50.1000:FF:000014">
    <property type="entry name" value="Phospholipid-transporting ATPase"/>
    <property type="match status" value="1"/>
</dbReference>
<evidence type="ECO:0000256" key="5">
    <source>
        <dbReference type="ARBA" id="ARBA00022723"/>
    </source>
</evidence>
<dbReference type="Pfam" id="PF16209">
    <property type="entry name" value="PhoLip_ATPase_N"/>
    <property type="match status" value="1"/>
</dbReference>
<feature type="transmembrane region" description="Helical" evidence="13">
    <location>
        <begin position="344"/>
        <end position="363"/>
    </location>
</feature>
<dbReference type="InterPro" id="IPR023298">
    <property type="entry name" value="ATPase_P-typ_TM_dom_sf"/>
</dbReference>
<evidence type="ECO:0000256" key="13">
    <source>
        <dbReference type="SAM" id="Phobius"/>
    </source>
</evidence>
<dbReference type="AlphaFoldDB" id="A0A1I8GAP4"/>
<dbReference type="InterPro" id="IPR023214">
    <property type="entry name" value="HAD_sf"/>
</dbReference>
<dbReference type="Gene3D" id="2.70.150.10">
    <property type="entry name" value="Calcium-transporting ATPase, cytoplasmic transduction domain A"/>
    <property type="match status" value="1"/>
</dbReference>
<accession>A0A1I8GAP4</accession>
<dbReference type="PANTHER" id="PTHR24092:SF175">
    <property type="entry name" value="PHOSPHOLIPID-TRANSPORTING ATPASE"/>
    <property type="match status" value="1"/>
</dbReference>
<dbReference type="GO" id="GO:0016887">
    <property type="term" value="F:ATP hydrolysis activity"/>
    <property type="evidence" value="ECO:0007669"/>
    <property type="project" value="InterPro"/>
</dbReference>
<evidence type="ECO:0000313" key="16">
    <source>
        <dbReference type="Proteomes" id="UP000095280"/>
    </source>
</evidence>
<dbReference type="SUPFAM" id="SSF81660">
    <property type="entry name" value="Metal cation-transporting ATPase, ATP-binding domain N"/>
    <property type="match status" value="1"/>
</dbReference>
<dbReference type="InterPro" id="IPR032631">
    <property type="entry name" value="P-type_ATPase_N"/>
</dbReference>
<dbReference type="SUPFAM" id="SSF81653">
    <property type="entry name" value="Calcium ATPase, transduction domain A"/>
    <property type="match status" value="1"/>
</dbReference>
<keyword evidence="8" id="KW-0460">Magnesium</keyword>
<dbReference type="SUPFAM" id="SSF81665">
    <property type="entry name" value="Calcium ATPase, transmembrane domain M"/>
    <property type="match status" value="1"/>
</dbReference>
<evidence type="ECO:0000256" key="3">
    <source>
        <dbReference type="ARBA" id="ARBA00012189"/>
    </source>
</evidence>
<feature type="domain" description="P-type ATPase N-terminal" evidence="15">
    <location>
        <begin position="25"/>
        <end position="92"/>
    </location>
</feature>
<evidence type="ECO:0000256" key="8">
    <source>
        <dbReference type="ARBA" id="ARBA00022842"/>
    </source>
</evidence>
<keyword evidence="6" id="KW-0547">Nucleotide-binding</keyword>
<dbReference type="GO" id="GO:0045332">
    <property type="term" value="P:phospholipid translocation"/>
    <property type="evidence" value="ECO:0007669"/>
    <property type="project" value="TreeGrafter"/>
</dbReference>
<evidence type="ECO:0000256" key="1">
    <source>
        <dbReference type="ARBA" id="ARBA00004141"/>
    </source>
</evidence>
<dbReference type="GO" id="GO:0005886">
    <property type="term" value="C:plasma membrane"/>
    <property type="evidence" value="ECO:0007669"/>
    <property type="project" value="TreeGrafter"/>
</dbReference>
<dbReference type="Gene3D" id="3.40.50.1000">
    <property type="entry name" value="HAD superfamily/HAD-like"/>
    <property type="match status" value="1"/>
</dbReference>
<dbReference type="GO" id="GO:0140326">
    <property type="term" value="F:ATPase-coupled intramembrane lipid transporter activity"/>
    <property type="evidence" value="ECO:0007669"/>
    <property type="project" value="UniProtKB-EC"/>
</dbReference>
<sequence>MLKCFEKILTFIGLKRPMYEEFRTIYVNHKQLQSKDQFHEEKYSSNHVVTSRYTALNFLIKNLLEQFSRVANFYFLIISVVQLGIDSPVSPASSFLPLVCVMGATAIKQAYEDILRHRADDKVNNALVKVIRDEALVDVKAFQIRVGDVVRIHKDESFPCDLVLLSSSEDSGECNITTANLDGETNLKTVYSVEPTKPMRSASSICKSLRARITCEQPTTDLYKFKGNMVVRHKSRPYDKVTLSVKNLLLRGAVLRNTEYAIGVAVYTGQETKMQLNSQHVRPKKSVIERRLDKFLLFFMIALLIESIFCTAMKWGYATLDGTVTGAWYVSAETATPWRVIQDLLGFIVLFNYLIPISLYVTIELQKFIGSIFFGFDLDMYFEDPETGEKLRAKANTSDLNEELGQASARFCDDNGELWETEGCGGRKLLSRRETLDGQELLFFTILALCHTIRVERPKSFDRDSAALAPNDRRYTASEAEVYTYQASSPDEKAFAEAARNYGVIFHGTESGVSILSVTSDGEEVIHRYRILHVLEFDSDRKCMSVILQRSNGTYWLLTKGAESSMLEKCSTGDRDSVVQYSGELALEGPRVLVIAHKELTEEEYRQMSLQLLSAEQDVANREERLIEAYNLCVCETITALRDAGIQVWVLTGDKRETAENISLSAGHFTESMQRIRIIDQQSAEGCRESLRCGLEEIETGGSPLSVQYCVVVDGQSLQFLVANEYSELKDSFLELCRRTSAVLCCRCTPLQKARVVSMVRNGIKPEPTTCAIGDGANDVSMIREAHVGIGIFGKEGRAAALNSDYCFAKFRFSRNALCSTDIST</sequence>
<dbReference type="GO" id="GO:0046872">
    <property type="term" value="F:metal ion binding"/>
    <property type="evidence" value="ECO:0007669"/>
    <property type="project" value="UniProtKB-KW"/>
</dbReference>
<dbReference type="WBParaSite" id="maker-uti_cns_0001245-snap-gene-0.1-mRNA-1">
    <property type="protein sequence ID" value="maker-uti_cns_0001245-snap-gene-0.1-mRNA-1"/>
    <property type="gene ID" value="maker-uti_cns_0001245-snap-gene-0.1"/>
</dbReference>
<keyword evidence="4 13" id="KW-0812">Transmembrane</keyword>
<dbReference type="EC" id="7.6.2.1" evidence="3"/>
<keyword evidence="5" id="KW-0479">Metal-binding</keyword>
<proteinExistence type="inferred from homology"/>
<dbReference type="InterPro" id="IPR001757">
    <property type="entry name" value="P_typ_ATPase"/>
</dbReference>
<evidence type="ECO:0000256" key="4">
    <source>
        <dbReference type="ARBA" id="ARBA00022692"/>
    </source>
</evidence>
<dbReference type="Proteomes" id="UP000095280">
    <property type="component" value="Unplaced"/>
</dbReference>
<evidence type="ECO:0000256" key="6">
    <source>
        <dbReference type="ARBA" id="ARBA00022741"/>
    </source>
</evidence>
<reference evidence="17" key="1">
    <citation type="submission" date="2016-11" db="UniProtKB">
        <authorList>
            <consortium name="WormBaseParasite"/>
        </authorList>
    </citation>
    <scope>IDENTIFICATION</scope>
</reference>
<protein>
    <recommendedName>
        <fullName evidence="3">P-type phospholipid transporter</fullName>
        <ecNumber evidence="3">7.6.2.1</ecNumber>
    </recommendedName>
</protein>
<dbReference type="PANTHER" id="PTHR24092">
    <property type="entry name" value="PROBABLE PHOSPHOLIPID-TRANSPORTING ATPASE"/>
    <property type="match status" value="1"/>
</dbReference>
<feature type="transmembrane region" description="Helical" evidence="13">
    <location>
        <begin position="295"/>
        <end position="317"/>
    </location>
</feature>
<dbReference type="Pfam" id="PF13246">
    <property type="entry name" value="Cation_ATPase"/>
    <property type="match status" value="1"/>
</dbReference>
<evidence type="ECO:0000256" key="9">
    <source>
        <dbReference type="ARBA" id="ARBA00022967"/>
    </source>
</evidence>
<comment type="catalytic activity">
    <reaction evidence="12">
        <text>ATP + H2O + phospholipidSide 1 = ADP + phosphate + phospholipidSide 2.</text>
        <dbReference type="EC" id="7.6.2.1"/>
    </reaction>
</comment>
<comment type="similarity">
    <text evidence="2">Belongs to the cation transport ATPase (P-type) (TC 3.A.3) family. Type IV subfamily.</text>
</comment>
<evidence type="ECO:0000313" key="17">
    <source>
        <dbReference type="WBParaSite" id="maker-uti_cns_0001245-snap-gene-0.1-mRNA-1"/>
    </source>
</evidence>
<keyword evidence="7" id="KW-0067">ATP-binding</keyword>
<evidence type="ECO:0000256" key="7">
    <source>
        <dbReference type="ARBA" id="ARBA00022840"/>
    </source>
</evidence>
<comment type="subcellular location">
    <subcellularLocation>
        <location evidence="1">Membrane</location>
        <topology evidence="1">Multi-pass membrane protein</topology>
    </subcellularLocation>
</comment>
<feature type="domain" description="P-type ATPase A" evidence="14">
    <location>
        <begin position="126"/>
        <end position="274"/>
    </location>
</feature>
<keyword evidence="16" id="KW-1185">Reference proteome</keyword>
<dbReference type="SUPFAM" id="SSF56784">
    <property type="entry name" value="HAD-like"/>
    <property type="match status" value="1"/>
</dbReference>
<evidence type="ECO:0000256" key="11">
    <source>
        <dbReference type="ARBA" id="ARBA00023136"/>
    </source>
</evidence>
<keyword evidence="10 13" id="KW-1133">Transmembrane helix</keyword>
<keyword evidence="11 13" id="KW-0472">Membrane</keyword>
<evidence type="ECO:0000259" key="14">
    <source>
        <dbReference type="Pfam" id="PF00122"/>
    </source>
</evidence>
<keyword evidence="9" id="KW-1278">Translocase</keyword>
<dbReference type="InterPro" id="IPR059000">
    <property type="entry name" value="ATPase_P-type_domA"/>
</dbReference>
<dbReference type="InterPro" id="IPR036412">
    <property type="entry name" value="HAD-like_sf"/>
</dbReference>
<evidence type="ECO:0000256" key="2">
    <source>
        <dbReference type="ARBA" id="ARBA00008109"/>
    </source>
</evidence>
<dbReference type="InterPro" id="IPR008250">
    <property type="entry name" value="ATPase_P-typ_transduc_dom_A_sf"/>
</dbReference>
<evidence type="ECO:0000256" key="10">
    <source>
        <dbReference type="ARBA" id="ARBA00022989"/>
    </source>
</evidence>
<dbReference type="InterPro" id="IPR023299">
    <property type="entry name" value="ATPase_P-typ_cyto_dom_N"/>
</dbReference>